<feature type="transmembrane region" description="Helical" evidence="1">
    <location>
        <begin position="91"/>
        <end position="109"/>
    </location>
</feature>
<evidence type="ECO:0000313" key="2">
    <source>
        <dbReference type="EMBL" id="WED65967.1"/>
    </source>
</evidence>
<keyword evidence="3" id="KW-1185">Reference proteome</keyword>
<reference evidence="2" key="1">
    <citation type="submission" date="2023-03" db="EMBL/GenBank/DDBJ databases">
        <title>Lomoglobus Profundus gen. nov., sp. nov., a novel member of the phylum Verrucomicrobia, isolated from deep-marine sediment of South China Sea.</title>
        <authorList>
            <person name="Ahmad T."/>
            <person name="Ishaq S.E."/>
            <person name="Wang F."/>
        </authorList>
    </citation>
    <scope>NUCLEOTIDE SEQUENCE</scope>
    <source>
        <strain evidence="2">LMO-M01</strain>
    </source>
</reference>
<feature type="transmembrane region" description="Helical" evidence="1">
    <location>
        <begin position="121"/>
        <end position="147"/>
    </location>
</feature>
<accession>A0AAF0I1R1</accession>
<keyword evidence="1" id="KW-0812">Transmembrane</keyword>
<dbReference type="AlphaFoldDB" id="A0AAF0I1R1"/>
<feature type="transmembrane region" description="Helical" evidence="1">
    <location>
        <begin position="167"/>
        <end position="185"/>
    </location>
</feature>
<keyword evidence="1" id="KW-0472">Membrane</keyword>
<proteinExistence type="predicted"/>
<sequence>MIESKRGAGLIDFMQGNASGKNVLLLFVLTMAVYLLMLSVTIPRVQSYAPETTLFDLSPAGYTHAQALTLLESLGRAGRDTYLFPQLALDFVYPGLFATCFSLMLIWLYSKRIRPDSKWLYLAVIPVLGGLFDYIENILIIRMITIFPDVTEGLVSAASSATLLKSAFSTVSFLLLVAGFALLLMKGPVACFEGETCAGNNGQQNSGGNA</sequence>
<evidence type="ECO:0000256" key="1">
    <source>
        <dbReference type="SAM" id="Phobius"/>
    </source>
</evidence>
<dbReference type="EMBL" id="CP119075">
    <property type="protein sequence ID" value="WED65967.1"/>
    <property type="molecule type" value="Genomic_DNA"/>
</dbReference>
<organism evidence="2 3">
    <name type="scientific">Synoicihabitans lomoniglobus</name>
    <dbReference type="NCBI Taxonomy" id="2909285"/>
    <lineage>
        <taxon>Bacteria</taxon>
        <taxon>Pseudomonadati</taxon>
        <taxon>Verrucomicrobiota</taxon>
        <taxon>Opitutia</taxon>
        <taxon>Opitutales</taxon>
        <taxon>Opitutaceae</taxon>
        <taxon>Synoicihabitans</taxon>
    </lineage>
</organism>
<dbReference type="KEGG" id="slom:PXH66_03775"/>
<feature type="transmembrane region" description="Helical" evidence="1">
    <location>
        <begin position="23"/>
        <end position="42"/>
    </location>
</feature>
<dbReference type="RefSeq" id="WP_330927831.1">
    <property type="nucleotide sequence ID" value="NZ_CP119075.1"/>
</dbReference>
<keyword evidence="1" id="KW-1133">Transmembrane helix</keyword>
<protein>
    <submittedName>
        <fullName evidence="2">Uncharacterized protein</fullName>
    </submittedName>
</protein>
<gene>
    <name evidence="2" type="ORF">PXH66_03775</name>
</gene>
<evidence type="ECO:0000313" key="3">
    <source>
        <dbReference type="Proteomes" id="UP001218638"/>
    </source>
</evidence>
<dbReference type="Proteomes" id="UP001218638">
    <property type="component" value="Chromosome"/>
</dbReference>
<name>A0AAF0I1R1_9BACT</name>